<dbReference type="SUPFAM" id="SSF103473">
    <property type="entry name" value="MFS general substrate transporter"/>
    <property type="match status" value="1"/>
</dbReference>
<evidence type="ECO:0000256" key="4">
    <source>
        <dbReference type="ARBA" id="ARBA00023136"/>
    </source>
</evidence>
<reference evidence="8 9" key="1">
    <citation type="submission" date="2020-01" db="EMBL/GenBank/DDBJ databases">
        <title>Kibdelosporangium persica a novel Actinomycetes from a hot desert in Iran.</title>
        <authorList>
            <person name="Safaei N."/>
            <person name="Zaburannyi N."/>
            <person name="Mueller R."/>
            <person name="Wink J."/>
        </authorList>
    </citation>
    <scope>NUCLEOTIDE SEQUENCE [LARGE SCALE GENOMIC DNA]</scope>
    <source>
        <strain evidence="8 9">4NS15</strain>
    </source>
</reference>
<feature type="transmembrane region" description="Helical" evidence="5">
    <location>
        <begin position="267"/>
        <end position="285"/>
    </location>
</feature>
<feature type="transmembrane region" description="Helical" evidence="5">
    <location>
        <begin position="202"/>
        <end position="224"/>
    </location>
</feature>
<keyword evidence="6" id="KW-0732">Signal</keyword>
<dbReference type="PANTHER" id="PTHR23534">
    <property type="entry name" value="MFS PERMEASE"/>
    <property type="match status" value="1"/>
</dbReference>
<feature type="transmembrane region" description="Helical" evidence="5">
    <location>
        <begin position="64"/>
        <end position="84"/>
    </location>
</feature>
<sequence>MSALFATVALMNTATVLASTAGTLIAAEAGGPAASGLPSAAGVLGTALGALLSGTLTSLRGRRFALLVGYGSATAGALAASIGAVTGSVVLLLAGLVVLGLGNGAAQLSRYLAADMYPEERKGFALSSVVWAGTIGALTGPLMIAPTAGAAARLGLPSLSGPIVTAGLAVGLAAVTSFFLPPDEVTESAKPEGWAVFRRPSLRLPLAAMVAAQVTMVAVMTMTPPQLHHLGHSLDVVGWILSAHIFGMFALSPLSGRIADRIGGRRTIGWGIVVLAVATALAYALPTSHTSGLPISLFLLGYGWNLMFVGGSSLLSGTVQTRAKGAVDAVIWGSSAFASVGSGHLFGYGGYPLVAAVAGALALLPVLLLVRRTATPE</sequence>
<feature type="transmembrane region" description="Helical" evidence="5">
    <location>
        <begin position="34"/>
        <end position="52"/>
    </location>
</feature>
<keyword evidence="4 5" id="KW-0472">Membrane</keyword>
<evidence type="ECO:0000256" key="2">
    <source>
        <dbReference type="ARBA" id="ARBA00022692"/>
    </source>
</evidence>
<feature type="signal peptide" evidence="6">
    <location>
        <begin position="1"/>
        <end position="18"/>
    </location>
</feature>
<accession>A0ABX2FCP2</accession>
<evidence type="ECO:0000256" key="5">
    <source>
        <dbReference type="SAM" id="Phobius"/>
    </source>
</evidence>
<comment type="caution">
    <text evidence="8">The sequence shown here is derived from an EMBL/GenBank/DDBJ whole genome shotgun (WGS) entry which is preliminary data.</text>
</comment>
<dbReference type="PANTHER" id="PTHR23534:SF1">
    <property type="entry name" value="MAJOR FACILITATOR SUPERFAMILY PROTEIN"/>
    <property type="match status" value="1"/>
</dbReference>
<name>A0ABX2FCP2_9PSEU</name>
<feature type="transmembrane region" description="Helical" evidence="5">
    <location>
        <begin position="236"/>
        <end position="255"/>
    </location>
</feature>
<evidence type="ECO:0000256" key="6">
    <source>
        <dbReference type="SAM" id="SignalP"/>
    </source>
</evidence>
<proteinExistence type="predicted"/>
<dbReference type="InterPro" id="IPR011701">
    <property type="entry name" value="MFS"/>
</dbReference>
<dbReference type="EMBL" id="JAAATY010000023">
    <property type="protein sequence ID" value="NRN68924.1"/>
    <property type="molecule type" value="Genomic_DNA"/>
</dbReference>
<evidence type="ECO:0000259" key="7">
    <source>
        <dbReference type="PROSITE" id="PS50850"/>
    </source>
</evidence>
<keyword evidence="9" id="KW-1185">Reference proteome</keyword>
<feature type="chain" id="PRO_5047151102" evidence="6">
    <location>
        <begin position="19"/>
        <end position="377"/>
    </location>
</feature>
<feature type="transmembrane region" description="Helical" evidence="5">
    <location>
        <begin position="163"/>
        <end position="181"/>
    </location>
</feature>
<feature type="transmembrane region" description="Helical" evidence="5">
    <location>
        <begin position="353"/>
        <end position="370"/>
    </location>
</feature>
<gene>
    <name evidence="8" type="ORF">GC106_61800</name>
</gene>
<protein>
    <submittedName>
        <fullName evidence="8">Major facilitator transporter</fullName>
    </submittedName>
</protein>
<dbReference type="PROSITE" id="PS50850">
    <property type="entry name" value="MFS"/>
    <property type="match status" value="1"/>
</dbReference>
<keyword evidence="3 5" id="KW-1133">Transmembrane helix</keyword>
<evidence type="ECO:0000313" key="9">
    <source>
        <dbReference type="Proteomes" id="UP000763557"/>
    </source>
</evidence>
<dbReference type="Proteomes" id="UP000763557">
    <property type="component" value="Unassembled WGS sequence"/>
</dbReference>
<evidence type="ECO:0000313" key="8">
    <source>
        <dbReference type="EMBL" id="NRN68924.1"/>
    </source>
</evidence>
<organism evidence="8 9">
    <name type="scientific">Kibdelosporangium persicum</name>
    <dbReference type="NCBI Taxonomy" id="2698649"/>
    <lineage>
        <taxon>Bacteria</taxon>
        <taxon>Bacillati</taxon>
        <taxon>Actinomycetota</taxon>
        <taxon>Actinomycetes</taxon>
        <taxon>Pseudonocardiales</taxon>
        <taxon>Pseudonocardiaceae</taxon>
        <taxon>Kibdelosporangium</taxon>
    </lineage>
</organism>
<comment type="subcellular location">
    <subcellularLocation>
        <location evidence="1">Cell membrane</location>
        <topology evidence="1">Multi-pass membrane protein</topology>
    </subcellularLocation>
</comment>
<feature type="transmembrane region" description="Helical" evidence="5">
    <location>
        <begin position="297"/>
        <end position="317"/>
    </location>
</feature>
<dbReference type="Pfam" id="PF07690">
    <property type="entry name" value="MFS_1"/>
    <property type="match status" value="1"/>
</dbReference>
<feature type="transmembrane region" description="Helical" evidence="5">
    <location>
        <begin position="329"/>
        <end position="347"/>
    </location>
</feature>
<dbReference type="InterPro" id="IPR036259">
    <property type="entry name" value="MFS_trans_sf"/>
</dbReference>
<dbReference type="InterPro" id="IPR020846">
    <property type="entry name" value="MFS_dom"/>
</dbReference>
<feature type="transmembrane region" description="Helical" evidence="5">
    <location>
        <begin position="90"/>
        <end position="112"/>
    </location>
</feature>
<evidence type="ECO:0000256" key="1">
    <source>
        <dbReference type="ARBA" id="ARBA00004651"/>
    </source>
</evidence>
<feature type="transmembrane region" description="Helical" evidence="5">
    <location>
        <begin position="124"/>
        <end position="143"/>
    </location>
</feature>
<feature type="domain" description="Major facilitator superfamily (MFS) profile" evidence="7">
    <location>
        <begin position="1"/>
        <end position="374"/>
    </location>
</feature>
<dbReference type="Gene3D" id="1.20.1250.20">
    <property type="entry name" value="MFS general substrate transporter like domains"/>
    <property type="match status" value="2"/>
</dbReference>
<evidence type="ECO:0000256" key="3">
    <source>
        <dbReference type="ARBA" id="ARBA00022989"/>
    </source>
</evidence>
<keyword evidence="2 5" id="KW-0812">Transmembrane</keyword>